<dbReference type="RefSeq" id="WP_167186641.1">
    <property type="nucleotide sequence ID" value="NZ_JAAONZ010000008.1"/>
</dbReference>
<comment type="caution">
    <text evidence="4">The sequence shown here is derived from an EMBL/GenBank/DDBJ whole genome shotgun (WGS) entry which is preliminary data.</text>
</comment>
<feature type="signal peptide" evidence="2">
    <location>
        <begin position="1"/>
        <end position="26"/>
    </location>
</feature>
<name>A0A9E5JSX9_9GAMM</name>
<evidence type="ECO:0000256" key="2">
    <source>
        <dbReference type="SAM" id="SignalP"/>
    </source>
</evidence>
<evidence type="ECO:0000313" key="5">
    <source>
        <dbReference type="Proteomes" id="UP000787472"/>
    </source>
</evidence>
<dbReference type="Proteomes" id="UP000787472">
    <property type="component" value="Unassembled WGS sequence"/>
</dbReference>
<dbReference type="EMBL" id="JAAONZ010000008">
    <property type="protein sequence ID" value="NHO66213.1"/>
    <property type="molecule type" value="Genomic_DNA"/>
</dbReference>
<organism evidence="4 5">
    <name type="scientific">Pseudomaricurvus hydrocarbonicus</name>
    <dbReference type="NCBI Taxonomy" id="1470433"/>
    <lineage>
        <taxon>Bacteria</taxon>
        <taxon>Pseudomonadati</taxon>
        <taxon>Pseudomonadota</taxon>
        <taxon>Gammaproteobacteria</taxon>
        <taxon>Cellvibrionales</taxon>
        <taxon>Cellvibrionaceae</taxon>
        <taxon>Pseudomaricurvus</taxon>
    </lineage>
</organism>
<gene>
    <name evidence="4" type="ORF">G8770_11725</name>
</gene>
<feature type="region of interest" description="Disordered" evidence="1">
    <location>
        <begin position="61"/>
        <end position="92"/>
    </location>
</feature>
<evidence type="ECO:0000259" key="3">
    <source>
        <dbReference type="Pfam" id="PF13511"/>
    </source>
</evidence>
<keyword evidence="2" id="KW-0732">Signal</keyword>
<reference evidence="4" key="1">
    <citation type="submission" date="2020-03" db="EMBL/GenBank/DDBJ databases">
        <authorList>
            <person name="Guo F."/>
        </authorList>
    </citation>
    <scope>NUCLEOTIDE SEQUENCE</scope>
    <source>
        <strain evidence="4">JCM 30134</strain>
    </source>
</reference>
<proteinExistence type="predicted"/>
<dbReference type="InterPro" id="IPR025392">
    <property type="entry name" value="DUF4124"/>
</dbReference>
<accession>A0A9E5JSX9</accession>
<dbReference type="Pfam" id="PF13511">
    <property type="entry name" value="DUF4124"/>
    <property type="match status" value="1"/>
</dbReference>
<evidence type="ECO:0000256" key="1">
    <source>
        <dbReference type="SAM" id="MobiDB-lite"/>
    </source>
</evidence>
<feature type="chain" id="PRO_5038759957" evidence="2">
    <location>
        <begin position="27"/>
        <end position="142"/>
    </location>
</feature>
<feature type="domain" description="DUF4124" evidence="3">
    <location>
        <begin position="17"/>
        <end position="68"/>
    </location>
</feature>
<dbReference type="AlphaFoldDB" id="A0A9E5JSX9"/>
<protein>
    <submittedName>
        <fullName evidence="4">DUF4124 domain-containing protein</fullName>
    </submittedName>
</protein>
<sequence length="142" mass="15466">MALPYRSLTLVALGFTLTCLSGQALSKDFYKWEDAAGVTHYSAQPPKDRPSIKVRATNIRDTASAPQSSNAPADKKAAAANTAAPAAYQKDPERCAAAQKNLKTMQEHARIRIKEGDEYRYLTPEEISEHLSNAQAVVAEDC</sequence>
<evidence type="ECO:0000313" key="4">
    <source>
        <dbReference type="EMBL" id="NHO66213.1"/>
    </source>
</evidence>
<feature type="compositionally biased region" description="Low complexity" evidence="1">
    <location>
        <begin position="78"/>
        <end position="87"/>
    </location>
</feature>
<keyword evidence="5" id="KW-1185">Reference proteome</keyword>